<protein>
    <recommendedName>
        <fullName evidence="5">Metallo-beta-lactamase domain-containing protein</fullName>
    </recommendedName>
</protein>
<keyword evidence="7" id="KW-1185">Reference proteome</keyword>
<accession>A0AA38VMW3</accession>
<organism evidence="6 7">
    <name type="scientific">Pleurostoma richardsiae</name>
    <dbReference type="NCBI Taxonomy" id="41990"/>
    <lineage>
        <taxon>Eukaryota</taxon>
        <taxon>Fungi</taxon>
        <taxon>Dikarya</taxon>
        <taxon>Ascomycota</taxon>
        <taxon>Pezizomycotina</taxon>
        <taxon>Sordariomycetes</taxon>
        <taxon>Sordariomycetidae</taxon>
        <taxon>Calosphaeriales</taxon>
        <taxon>Pleurostomataceae</taxon>
        <taxon>Pleurostoma</taxon>
    </lineage>
</organism>
<keyword evidence="4" id="KW-0862">Zinc</keyword>
<evidence type="ECO:0000256" key="4">
    <source>
        <dbReference type="ARBA" id="ARBA00022833"/>
    </source>
</evidence>
<evidence type="ECO:0000313" key="6">
    <source>
        <dbReference type="EMBL" id="KAJ9151964.1"/>
    </source>
</evidence>
<dbReference type="GO" id="GO:0016787">
    <property type="term" value="F:hydrolase activity"/>
    <property type="evidence" value="ECO:0007669"/>
    <property type="project" value="UniProtKB-KW"/>
</dbReference>
<gene>
    <name evidence="6" type="ORF">NKR23_g2953</name>
</gene>
<dbReference type="InterPro" id="IPR001279">
    <property type="entry name" value="Metallo-B-lactamas"/>
</dbReference>
<evidence type="ECO:0000313" key="7">
    <source>
        <dbReference type="Proteomes" id="UP001174694"/>
    </source>
</evidence>
<dbReference type="InterPro" id="IPR036866">
    <property type="entry name" value="RibonucZ/Hydroxyglut_hydro"/>
</dbReference>
<evidence type="ECO:0000259" key="5">
    <source>
        <dbReference type="Pfam" id="PF00753"/>
    </source>
</evidence>
<dbReference type="AlphaFoldDB" id="A0AA38VMW3"/>
<evidence type="ECO:0000256" key="2">
    <source>
        <dbReference type="ARBA" id="ARBA00022723"/>
    </source>
</evidence>
<name>A0AA38VMW3_9PEZI</name>
<keyword evidence="2" id="KW-0479">Metal-binding</keyword>
<evidence type="ECO:0000256" key="1">
    <source>
        <dbReference type="ARBA" id="ARBA00007749"/>
    </source>
</evidence>
<proteinExistence type="inferred from homology"/>
<dbReference type="Proteomes" id="UP001174694">
    <property type="component" value="Unassembled WGS sequence"/>
</dbReference>
<dbReference type="Gene3D" id="3.60.15.10">
    <property type="entry name" value="Ribonuclease Z/Hydroxyacylglutathione hydrolase-like"/>
    <property type="match status" value="1"/>
</dbReference>
<feature type="domain" description="Metallo-beta-lactamase" evidence="5">
    <location>
        <begin position="44"/>
        <end position="131"/>
    </location>
</feature>
<dbReference type="InterPro" id="IPR051013">
    <property type="entry name" value="MBL_superfamily_lactonases"/>
</dbReference>
<dbReference type="Pfam" id="PF00753">
    <property type="entry name" value="Lactamase_B"/>
    <property type="match status" value="1"/>
</dbReference>
<reference evidence="6" key="1">
    <citation type="submission" date="2022-07" db="EMBL/GenBank/DDBJ databases">
        <title>Fungi with potential for degradation of polypropylene.</title>
        <authorList>
            <person name="Gostincar C."/>
        </authorList>
    </citation>
    <scope>NUCLEOTIDE SEQUENCE</scope>
    <source>
        <strain evidence="6">EXF-13308</strain>
    </source>
</reference>
<keyword evidence="3" id="KW-0378">Hydrolase</keyword>
<dbReference type="EMBL" id="JANBVO010000005">
    <property type="protein sequence ID" value="KAJ9151964.1"/>
    <property type="molecule type" value="Genomic_DNA"/>
</dbReference>
<dbReference type="GO" id="GO:0046872">
    <property type="term" value="F:metal ion binding"/>
    <property type="evidence" value="ECO:0007669"/>
    <property type="project" value="UniProtKB-KW"/>
</dbReference>
<dbReference type="PANTHER" id="PTHR42978:SF5">
    <property type="entry name" value="METALLO-BETA-LACTAMASE DOMAIN-CONTAINING PROTEIN"/>
    <property type="match status" value="1"/>
</dbReference>
<dbReference type="PANTHER" id="PTHR42978">
    <property type="entry name" value="QUORUM-QUENCHING LACTONASE YTNP-RELATED-RELATED"/>
    <property type="match status" value="1"/>
</dbReference>
<dbReference type="SUPFAM" id="SSF56281">
    <property type="entry name" value="Metallo-hydrolase/oxidoreductase"/>
    <property type="match status" value="1"/>
</dbReference>
<sequence>MGLLLPKSDNTVRVWAIDTTTNQVVDARAFIEPVHKGHETLNLPTLAFLVEHEQLGRRVLFDCGGRKDYQQFSPGVLIKMDEILFSMRVDQDIDEILEEAGIALETIDSMIWSHWHFDHHGAPDHFPKSVEIVVGPGFKDLFMPGFPTRPDAILSDVYFEGREVREIAFSDSNFKLDITAANSSVEAMRQFEESPDVLVCISHDMALINILPLLNKDPKADINDWKVKGLKEEARWFWLNELPRGGKPGRPPFVDGRFWRGHKVESWTDPVPAALDAK</sequence>
<comment type="caution">
    <text evidence="6">The sequence shown here is derived from an EMBL/GenBank/DDBJ whole genome shotgun (WGS) entry which is preliminary data.</text>
</comment>
<comment type="similarity">
    <text evidence="1">Belongs to the metallo-beta-lactamase superfamily.</text>
</comment>
<evidence type="ECO:0000256" key="3">
    <source>
        <dbReference type="ARBA" id="ARBA00022801"/>
    </source>
</evidence>